<dbReference type="PROSITE" id="PS00092">
    <property type="entry name" value="N6_MTASE"/>
    <property type="match status" value="1"/>
</dbReference>
<evidence type="ECO:0000256" key="4">
    <source>
        <dbReference type="RuleBase" id="RU362026"/>
    </source>
</evidence>
<gene>
    <name evidence="6" type="ORF">K4G57_02675</name>
</gene>
<feature type="domain" description="DNA methylase N-4/N-6" evidence="5">
    <location>
        <begin position="28"/>
        <end position="254"/>
    </location>
</feature>
<evidence type="ECO:0000256" key="3">
    <source>
        <dbReference type="ARBA" id="ARBA00022679"/>
    </source>
</evidence>
<dbReference type="InterPro" id="IPR001091">
    <property type="entry name" value="RM_Methyltransferase"/>
</dbReference>
<reference evidence="6 7" key="1">
    <citation type="submission" date="2021-08" db="EMBL/GenBank/DDBJ databases">
        <title>Helicobacter spp. isolated from feces of Anatolian Ground Squirrel (Spermophilus xanthoprymnus) in Turkey.</title>
        <authorList>
            <person name="Aydin F."/>
            <person name="Abay S."/>
            <person name="Kayman T."/>
            <person name="Karakaya E."/>
            <person name="Saticioglu I.B."/>
        </authorList>
    </citation>
    <scope>NUCLEOTIDE SEQUENCE [LARGE SCALE GENOMIC DNA]</scope>
    <source>
        <strain evidence="6 7">Faydin-H70</strain>
    </source>
</reference>
<accession>A0ABS7JLW3</accession>
<dbReference type="EMBL" id="JAIGYQ010000002">
    <property type="protein sequence ID" value="MBX7490384.1"/>
    <property type="molecule type" value="Genomic_DNA"/>
</dbReference>
<dbReference type="PRINTS" id="PR00508">
    <property type="entry name" value="S21N4MTFRASE"/>
</dbReference>
<keyword evidence="7" id="KW-1185">Reference proteome</keyword>
<dbReference type="InterPro" id="IPR002052">
    <property type="entry name" value="DNA_methylase_N6_adenine_CS"/>
</dbReference>
<keyword evidence="3" id="KW-0808">Transferase</keyword>
<organism evidence="6 7">
    <name type="scientific">Helicobacter turcicus</name>
    <dbReference type="NCBI Taxonomy" id="2867412"/>
    <lineage>
        <taxon>Bacteria</taxon>
        <taxon>Pseudomonadati</taxon>
        <taxon>Campylobacterota</taxon>
        <taxon>Epsilonproteobacteria</taxon>
        <taxon>Campylobacterales</taxon>
        <taxon>Helicobacteraceae</taxon>
        <taxon>Helicobacter</taxon>
    </lineage>
</organism>
<name>A0ABS7JLW3_9HELI</name>
<dbReference type="Gene3D" id="3.40.50.150">
    <property type="entry name" value="Vaccinia Virus protein VP39"/>
    <property type="match status" value="1"/>
</dbReference>
<dbReference type="SUPFAM" id="SSF53335">
    <property type="entry name" value="S-adenosyl-L-methionine-dependent methyltransferases"/>
    <property type="match status" value="1"/>
</dbReference>
<comment type="similarity">
    <text evidence="1 4">Belongs to the N(4)/N(6)-methyltransferase family.</text>
</comment>
<dbReference type="Pfam" id="PF01555">
    <property type="entry name" value="N6_N4_Mtase"/>
    <property type="match status" value="1"/>
</dbReference>
<evidence type="ECO:0000259" key="5">
    <source>
        <dbReference type="Pfam" id="PF01555"/>
    </source>
</evidence>
<evidence type="ECO:0000313" key="7">
    <source>
        <dbReference type="Proteomes" id="UP000700059"/>
    </source>
</evidence>
<dbReference type="Proteomes" id="UP000700059">
    <property type="component" value="Unassembled WGS sequence"/>
</dbReference>
<dbReference type="PANTHER" id="PTHR13370:SF24">
    <property type="entry name" value="TYPE III RESTRICTION-MODIFICATION ENZYME STYLTI MOD SUBUNIT"/>
    <property type="match status" value="1"/>
</dbReference>
<proteinExistence type="inferred from homology"/>
<evidence type="ECO:0000256" key="2">
    <source>
        <dbReference type="ARBA" id="ARBA00022603"/>
    </source>
</evidence>
<sequence length="261" mass="30459">MKATALQLNTIYIQDCFSFLQSLENESIDLAIIDPPYNLKVADWDSFKSEQEFLDFSFAWIDLMLQKMKKSGSFYIFNTPYHCALFLHYLQGKAVFQNFITWYKKDGLSYTKKKFVNNQESILFYTMDSKDYYFDYDSVRIPYKSTQRIAHAREKGILKNGKRWYPNKKGKLCPDVWEIVSQRHKQKLNGKTQKLNHPTPKPKEMIERMIKASSKEGDLVLDLFAGSGTTSKVAKEFGRNYIGCELNSGYLDSSLEIRESK</sequence>
<comment type="caution">
    <text evidence="6">The sequence shown here is derived from an EMBL/GenBank/DDBJ whole genome shotgun (WGS) entry which is preliminary data.</text>
</comment>
<protein>
    <recommendedName>
        <fullName evidence="4">Methyltransferase</fullName>
        <ecNumber evidence="4">2.1.1.-</ecNumber>
    </recommendedName>
</protein>
<evidence type="ECO:0000256" key="1">
    <source>
        <dbReference type="ARBA" id="ARBA00006594"/>
    </source>
</evidence>
<evidence type="ECO:0000313" key="6">
    <source>
        <dbReference type="EMBL" id="MBX7490384.1"/>
    </source>
</evidence>
<dbReference type="EC" id="2.1.1.-" evidence="4"/>
<dbReference type="InterPro" id="IPR002941">
    <property type="entry name" value="DNA_methylase_N4/N6"/>
</dbReference>
<dbReference type="InterPro" id="IPR029063">
    <property type="entry name" value="SAM-dependent_MTases_sf"/>
</dbReference>
<dbReference type="PANTHER" id="PTHR13370">
    <property type="entry name" value="RNA METHYLASE-RELATED"/>
    <property type="match status" value="1"/>
</dbReference>
<dbReference type="RefSeq" id="WP_221531645.1">
    <property type="nucleotide sequence ID" value="NZ_JAIGYP010000002.1"/>
</dbReference>
<keyword evidence="2" id="KW-0489">Methyltransferase</keyword>